<dbReference type="InterPro" id="IPR025887">
    <property type="entry name" value="Glyco_hydro_31_N_dom"/>
</dbReference>
<dbReference type="Gene3D" id="2.60.40.1180">
    <property type="entry name" value="Golgi alpha-mannosidase II"/>
    <property type="match status" value="1"/>
</dbReference>
<proteinExistence type="inferred from homology"/>
<evidence type="ECO:0000259" key="3">
    <source>
        <dbReference type="Pfam" id="PF01055"/>
    </source>
</evidence>
<gene>
    <name evidence="6" type="ORF">EOE18_11920</name>
</gene>
<dbReference type="AlphaFoldDB" id="A0A437N3K3"/>
<keyword evidence="2" id="KW-0326">Glycosidase</keyword>
<reference evidence="6 7" key="1">
    <citation type="submission" date="2019-01" db="EMBL/GenBank/DDBJ databases">
        <authorList>
            <person name="Chen W.-M."/>
        </authorList>
    </citation>
    <scope>NUCLEOTIDE SEQUENCE [LARGE SCALE GENOMIC DNA]</scope>
    <source>
        <strain evidence="6 7">FSY-9</strain>
    </source>
</reference>
<comment type="similarity">
    <text evidence="1 2">Belongs to the glycosyl hydrolase 31 family.</text>
</comment>
<dbReference type="GO" id="GO:0005975">
    <property type="term" value="P:carbohydrate metabolic process"/>
    <property type="evidence" value="ECO:0007669"/>
    <property type="project" value="InterPro"/>
</dbReference>
<evidence type="ECO:0000256" key="2">
    <source>
        <dbReference type="RuleBase" id="RU361185"/>
    </source>
</evidence>
<dbReference type="GO" id="GO:0004553">
    <property type="term" value="F:hydrolase activity, hydrolyzing O-glycosyl compounds"/>
    <property type="evidence" value="ECO:0007669"/>
    <property type="project" value="InterPro"/>
</dbReference>
<evidence type="ECO:0000256" key="1">
    <source>
        <dbReference type="ARBA" id="ARBA00007806"/>
    </source>
</evidence>
<name>A0A437N3K3_9SPHN</name>
<dbReference type="SUPFAM" id="SSF51445">
    <property type="entry name" value="(Trans)glycosidases"/>
    <property type="match status" value="1"/>
</dbReference>
<dbReference type="CDD" id="cd06599">
    <property type="entry name" value="GH31_glycosidase_Aec37"/>
    <property type="match status" value="1"/>
</dbReference>
<dbReference type="SUPFAM" id="SSF51011">
    <property type="entry name" value="Glycosyl hydrolase domain"/>
    <property type="match status" value="1"/>
</dbReference>
<dbReference type="SUPFAM" id="SSF74650">
    <property type="entry name" value="Galactose mutarotase-like"/>
    <property type="match status" value="1"/>
</dbReference>
<evidence type="ECO:0000313" key="7">
    <source>
        <dbReference type="Proteomes" id="UP000282837"/>
    </source>
</evidence>
<dbReference type="OrthoDB" id="176168at2"/>
<keyword evidence="7" id="KW-1185">Reference proteome</keyword>
<feature type="domain" description="Glycoside hydrolase family 31 N-terminal" evidence="4">
    <location>
        <begin position="38"/>
        <end position="225"/>
    </location>
</feature>
<evidence type="ECO:0000313" key="6">
    <source>
        <dbReference type="EMBL" id="RVU04493.1"/>
    </source>
</evidence>
<dbReference type="Pfam" id="PF21365">
    <property type="entry name" value="Glyco_hydro_31_3rd"/>
    <property type="match status" value="1"/>
</dbReference>
<dbReference type="PANTHER" id="PTHR22762">
    <property type="entry name" value="ALPHA-GLUCOSIDASE"/>
    <property type="match status" value="1"/>
</dbReference>
<dbReference type="EMBL" id="SACO01000008">
    <property type="protein sequence ID" value="RVU04493.1"/>
    <property type="molecule type" value="Genomic_DNA"/>
</dbReference>
<accession>A0A437N3K3</accession>
<dbReference type="InterPro" id="IPR017853">
    <property type="entry name" value="GH"/>
</dbReference>
<protein>
    <submittedName>
        <fullName evidence="6">Glycoside hydrolase family 31 protein</fullName>
    </submittedName>
</protein>
<evidence type="ECO:0000259" key="5">
    <source>
        <dbReference type="Pfam" id="PF21365"/>
    </source>
</evidence>
<dbReference type="GO" id="GO:0030246">
    <property type="term" value="F:carbohydrate binding"/>
    <property type="evidence" value="ECO:0007669"/>
    <property type="project" value="InterPro"/>
</dbReference>
<dbReference type="Pfam" id="PF01055">
    <property type="entry name" value="Glyco_hydro_31_2nd"/>
    <property type="match status" value="1"/>
</dbReference>
<dbReference type="InterPro" id="IPR011013">
    <property type="entry name" value="Gal_mutarotase_sf_dom"/>
</dbReference>
<dbReference type="Proteomes" id="UP000282837">
    <property type="component" value="Unassembled WGS sequence"/>
</dbReference>
<organism evidence="6 7">
    <name type="scientific">Novosphingobium umbonatum</name>
    <dbReference type="NCBI Taxonomy" id="1908524"/>
    <lineage>
        <taxon>Bacteria</taxon>
        <taxon>Pseudomonadati</taxon>
        <taxon>Pseudomonadota</taxon>
        <taxon>Alphaproteobacteria</taxon>
        <taxon>Sphingomonadales</taxon>
        <taxon>Sphingomonadaceae</taxon>
        <taxon>Novosphingobium</taxon>
    </lineage>
</organism>
<feature type="domain" description="Glycosyl hydrolase family 31 C-terminal" evidence="5">
    <location>
        <begin position="610"/>
        <end position="692"/>
    </location>
</feature>
<dbReference type="InterPro" id="IPR048395">
    <property type="entry name" value="Glyco_hydro_31_C"/>
</dbReference>
<dbReference type="Pfam" id="PF13802">
    <property type="entry name" value="Gal_mutarotas_2"/>
    <property type="match status" value="1"/>
</dbReference>
<dbReference type="CDD" id="cd14752">
    <property type="entry name" value="GH31_N"/>
    <property type="match status" value="1"/>
</dbReference>
<dbReference type="InterPro" id="IPR000322">
    <property type="entry name" value="Glyco_hydro_31_TIM"/>
</dbReference>
<comment type="caution">
    <text evidence="6">The sequence shown here is derived from an EMBL/GenBank/DDBJ whole genome shotgun (WGS) entry which is preliminary data.</text>
</comment>
<dbReference type="PANTHER" id="PTHR22762:SF165">
    <property type="entry name" value="PUTATIVE (AFU_ORTHOLOGUE AFUA_1G06560)-RELATED"/>
    <property type="match status" value="1"/>
</dbReference>
<dbReference type="InterPro" id="IPR013780">
    <property type="entry name" value="Glyco_hydro_b"/>
</dbReference>
<sequence length="811" mass="90606">MQLQPLRKASLAHPPLFSVSQQDGARVTLAADTGALAHIFVPEEDIIRVLLLAKGELTLPPSWAVAPGQTDIAEPGRDRMSMEGFSAPAYSLEESESQIIIATARLRLTITRNGFFCTWEQAEGDAWRVIAQDRPTQAYNFGWWDDAAYHYVTRQDGERYYALGERAGAMDRAGRRFRLTNLDPMGYDASADDPLYKSIPYVLVVKGDGAAHGVFYDTTADPVFDFGHEHDNYHPHYRYIRTGEADLDYYMIAGPDAREVTRRYTWLTGRPALQPRWAVGYSGSTMTYTDAPNAQERMVEFIEGVSTHQVPCESFHLSSGYTSIGDKRYVFHWNRDKFPDVDAFVKSYADAGVDLVPNIKPALLVDHPLYAELAEKGWFVCDEDGDPIICQFWDEVGSYVDFTNPDAAAWWRGQVTQQLLEYGIRSTWNDNNEYEIWDKRARIAGFGTPRAAAAERPVQTLLMMRASRQAQIAYRPDARPYVVTRSGMAGMQRYAQTWSGDNYTDWKTIRYNQKMGIGLALSGVSNTGHDIGGFAGPKPDPELFLRWVQAGIMMPRFSIHSWNSDRSVNEPWMYHNTTPAIVGMMQMRQALQPFLHDLLWRHHAHYDVALRPLWLDFGHDPRAWEDGDSHLLGPDLLVAPAMDEGLRTVTTYLPQGAAWYDIRHDQRHAGGQDVVLDAPLFGLPPMLAREGSAMLLDIAPSSFGRRPAQPCVLLYPHHGNGQIAWTAFDESGDAWPDAEHPPLWKLDVTTSANSIAIEAAWSGKSAAPAASLTIALPVGETRAVTLNGVAVETQATTVLGLARPAVEWVLG</sequence>
<evidence type="ECO:0000259" key="4">
    <source>
        <dbReference type="Pfam" id="PF13802"/>
    </source>
</evidence>
<dbReference type="Gene3D" id="3.20.20.80">
    <property type="entry name" value="Glycosidases"/>
    <property type="match status" value="1"/>
</dbReference>
<dbReference type="RefSeq" id="WP_127709769.1">
    <property type="nucleotide sequence ID" value="NZ_SACO01000008.1"/>
</dbReference>
<keyword evidence="2 6" id="KW-0378">Hydrolase</keyword>
<dbReference type="Gene3D" id="2.60.40.1760">
    <property type="entry name" value="glycosyl hydrolase (family 31)"/>
    <property type="match status" value="1"/>
</dbReference>
<feature type="domain" description="Glycoside hydrolase family 31 TIM barrel" evidence="3">
    <location>
        <begin position="271"/>
        <end position="597"/>
    </location>
</feature>